<name>A0ABX6JWR9_9MICO</name>
<reference evidence="2 3" key="1">
    <citation type="submission" date="2020-03" db="EMBL/GenBank/DDBJ databases">
        <title>Leucobacter sp. nov., isolated from beetles.</title>
        <authorList>
            <person name="Hyun D.-W."/>
            <person name="Bae J.-W."/>
        </authorList>
    </citation>
    <scope>NUCLEOTIDE SEQUENCE [LARGE SCALE GENOMIC DNA]</scope>
    <source>
        <strain evidence="2 3">HDW9A</strain>
    </source>
</reference>
<feature type="transmembrane region" description="Helical" evidence="1">
    <location>
        <begin position="20"/>
        <end position="41"/>
    </location>
</feature>
<evidence type="ECO:0000313" key="3">
    <source>
        <dbReference type="Proteomes" id="UP000503441"/>
    </source>
</evidence>
<keyword evidence="1" id="KW-0472">Membrane</keyword>
<sequence>MRRPTDPLSPRTLPRWKLTAFVGGAVLGLVFAATATIGLLIGPPDTTISPAVENTRSPATISPGARQSATPAMLSPVVSTADAEQFARSAAETLFEWDTLQGFQPRDYAQIIVDAGDADSGELNGLAEDTSNYLPSQAAWVELQKYETTQSLRIDRLWVPERWQDVLDQARDGAILPGTVAYTVEGMRLRTGLWDGDVVETAHPVSFTLFVVCKPSYTTCRLLRLSALDTPLQ</sequence>
<protein>
    <submittedName>
        <fullName evidence="2">Uncharacterized protein</fullName>
    </submittedName>
</protein>
<proteinExistence type="predicted"/>
<gene>
    <name evidence="2" type="ORF">G7066_08855</name>
</gene>
<keyword evidence="1" id="KW-1133">Transmembrane helix</keyword>
<keyword evidence="1" id="KW-0812">Transmembrane</keyword>
<evidence type="ECO:0000256" key="1">
    <source>
        <dbReference type="SAM" id="Phobius"/>
    </source>
</evidence>
<evidence type="ECO:0000313" key="2">
    <source>
        <dbReference type="EMBL" id="QIM18692.1"/>
    </source>
</evidence>
<accession>A0ABX6JWR9</accession>
<keyword evidence="3" id="KW-1185">Reference proteome</keyword>
<dbReference type="Proteomes" id="UP000503441">
    <property type="component" value="Chromosome"/>
</dbReference>
<dbReference type="EMBL" id="CP049933">
    <property type="protein sequence ID" value="QIM18692.1"/>
    <property type="molecule type" value="Genomic_DNA"/>
</dbReference>
<dbReference type="RefSeq" id="WP_166330531.1">
    <property type="nucleotide sequence ID" value="NZ_CP049933.1"/>
</dbReference>
<organism evidence="2 3">
    <name type="scientific">Leucobacter coleopterorum</name>
    <dbReference type="NCBI Taxonomy" id="2714933"/>
    <lineage>
        <taxon>Bacteria</taxon>
        <taxon>Bacillati</taxon>
        <taxon>Actinomycetota</taxon>
        <taxon>Actinomycetes</taxon>
        <taxon>Micrococcales</taxon>
        <taxon>Microbacteriaceae</taxon>
        <taxon>Leucobacter</taxon>
    </lineage>
</organism>